<dbReference type="GO" id="GO:0016020">
    <property type="term" value="C:membrane"/>
    <property type="evidence" value="ECO:0007669"/>
    <property type="project" value="UniProtKB-SubCell"/>
</dbReference>
<evidence type="ECO:0000256" key="6">
    <source>
        <dbReference type="SAM" id="MobiDB-lite"/>
    </source>
</evidence>
<feature type="region of interest" description="Disordered" evidence="6">
    <location>
        <begin position="1"/>
        <end position="38"/>
    </location>
</feature>
<comment type="similarity">
    <text evidence="2">Belongs to the multi antimicrobial extrusion (MATE) (TC 2.A.66.1) family.</text>
</comment>
<keyword evidence="4 7" id="KW-1133">Transmembrane helix</keyword>
<evidence type="ECO:0000313" key="9">
    <source>
        <dbReference type="Proteomes" id="UP000274822"/>
    </source>
</evidence>
<gene>
    <name evidence="8" type="ORF">BC938DRAFT_481413</name>
</gene>
<feature type="transmembrane region" description="Helical" evidence="7">
    <location>
        <begin position="198"/>
        <end position="215"/>
    </location>
</feature>
<dbReference type="InterPro" id="IPR002528">
    <property type="entry name" value="MATE_fam"/>
</dbReference>
<sequence>MATQQITENTPPSPTRPTMYGASPSSSRSSTSTLPTMADFDERTPLVKRKGSMVMEDLLDRLNLNAGPASYKTEIIWLFKSSVPIIATYLLQNSLQMASVLSLGHLGATELAASALASMFACVTAWSFAYGITTALDTLCSNAWTGASDKTLVGVHLQRALLFLSLLFFPIAAVWWNAEWVLLMLGQEAALAHHAGLFLRYLLLGAPAYMAFEALKRYLQAQGIMHAATYVLFIASPFNMLTNYLFVWWAPLSLGYIGAPLATAMTYWIMLGLILLYIKYVAGSEAWGGWSRQCLTQWGMFVKLAIPGTLMICSEWWAFELVALAASYLGTMSLAAQSIILTTSGATYCVPFGTSLAVSTRVGNLLGAQLPEHARIASNVGILFAIVFGLFNSIILLVFKDVWGYLFTSDPAVVVLVAAILPLCALFQVADGLAGIGGGVLRGMGRQTIGAALNLVAYYGCALPLGTWLTFQMDWGLKGLWTGLFVALFVIGAGETVFICTTDWDKEIKRCMDRVRCDGDFSDSDTVTDVV</sequence>
<feature type="transmembrane region" description="Helical" evidence="7">
    <location>
        <begin position="256"/>
        <end position="278"/>
    </location>
</feature>
<protein>
    <submittedName>
        <fullName evidence="8">Mate-domain-containing protein</fullName>
    </submittedName>
</protein>
<dbReference type="CDD" id="cd13132">
    <property type="entry name" value="MATE_eukaryotic"/>
    <property type="match status" value="1"/>
</dbReference>
<feature type="compositionally biased region" description="Low complexity" evidence="6">
    <location>
        <begin position="23"/>
        <end position="36"/>
    </location>
</feature>
<keyword evidence="9" id="KW-1185">Reference proteome</keyword>
<dbReference type="EMBL" id="RBNJ01006088">
    <property type="protein sequence ID" value="RUS28811.1"/>
    <property type="molecule type" value="Genomic_DNA"/>
</dbReference>
<evidence type="ECO:0000256" key="5">
    <source>
        <dbReference type="ARBA" id="ARBA00023136"/>
    </source>
</evidence>
<evidence type="ECO:0000256" key="7">
    <source>
        <dbReference type="SAM" id="Phobius"/>
    </source>
</evidence>
<accession>A0A433QGV2</accession>
<dbReference type="Pfam" id="PF01554">
    <property type="entry name" value="MatE"/>
    <property type="match status" value="2"/>
</dbReference>
<keyword evidence="5 7" id="KW-0472">Membrane</keyword>
<comment type="caution">
    <text evidence="8">The sequence shown here is derived from an EMBL/GenBank/DDBJ whole genome shotgun (WGS) entry which is preliminary data.</text>
</comment>
<feature type="transmembrane region" description="Helical" evidence="7">
    <location>
        <begin position="298"/>
        <end position="319"/>
    </location>
</feature>
<proteinExistence type="inferred from homology"/>
<evidence type="ECO:0000313" key="8">
    <source>
        <dbReference type="EMBL" id="RUS28811.1"/>
    </source>
</evidence>
<feature type="transmembrane region" description="Helical" evidence="7">
    <location>
        <begin position="160"/>
        <end position="178"/>
    </location>
</feature>
<feature type="transmembrane region" description="Helical" evidence="7">
    <location>
        <begin position="339"/>
        <end position="359"/>
    </location>
</feature>
<feature type="transmembrane region" description="Helical" evidence="7">
    <location>
        <begin position="483"/>
        <end position="504"/>
    </location>
</feature>
<feature type="transmembrane region" description="Helical" evidence="7">
    <location>
        <begin position="227"/>
        <end position="250"/>
    </location>
</feature>
<organism evidence="8 9">
    <name type="scientific">Jimgerdemannia flammicorona</name>
    <dbReference type="NCBI Taxonomy" id="994334"/>
    <lineage>
        <taxon>Eukaryota</taxon>
        <taxon>Fungi</taxon>
        <taxon>Fungi incertae sedis</taxon>
        <taxon>Mucoromycota</taxon>
        <taxon>Mucoromycotina</taxon>
        <taxon>Endogonomycetes</taxon>
        <taxon>Endogonales</taxon>
        <taxon>Endogonaceae</taxon>
        <taxon>Jimgerdemannia</taxon>
    </lineage>
</organism>
<name>A0A433QGV2_9FUNG</name>
<dbReference type="PANTHER" id="PTHR11206">
    <property type="entry name" value="MULTIDRUG RESISTANCE PROTEIN"/>
    <property type="match status" value="1"/>
</dbReference>
<dbReference type="GO" id="GO:1990961">
    <property type="term" value="P:xenobiotic detoxification by transmembrane export across the plasma membrane"/>
    <property type="evidence" value="ECO:0007669"/>
    <property type="project" value="InterPro"/>
</dbReference>
<dbReference type="NCBIfam" id="TIGR00797">
    <property type="entry name" value="matE"/>
    <property type="match status" value="1"/>
</dbReference>
<evidence type="ECO:0000256" key="3">
    <source>
        <dbReference type="ARBA" id="ARBA00022692"/>
    </source>
</evidence>
<feature type="transmembrane region" description="Helical" evidence="7">
    <location>
        <begin position="451"/>
        <end position="471"/>
    </location>
</feature>
<reference evidence="8 9" key="1">
    <citation type="journal article" date="2018" name="New Phytol.">
        <title>Phylogenomics of Endogonaceae and evolution of mycorrhizas within Mucoromycota.</title>
        <authorList>
            <person name="Chang Y."/>
            <person name="Desiro A."/>
            <person name="Na H."/>
            <person name="Sandor L."/>
            <person name="Lipzen A."/>
            <person name="Clum A."/>
            <person name="Barry K."/>
            <person name="Grigoriev I.V."/>
            <person name="Martin F.M."/>
            <person name="Stajich J.E."/>
            <person name="Smith M.E."/>
            <person name="Bonito G."/>
            <person name="Spatafora J.W."/>
        </authorList>
    </citation>
    <scope>NUCLEOTIDE SEQUENCE [LARGE SCALE GENOMIC DNA]</scope>
    <source>
        <strain evidence="8 9">AD002</strain>
    </source>
</reference>
<evidence type="ECO:0000256" key="4">
    <source>
        <dbReference type="ARBA" id="ARBA00022989"/>
    </source>
</evidence>
<dbReference type="GO" id="GO:0015297">
    <property type="term" value="F:antiporter activity"/>
    <property type="evidence" value="ECO:0007669"/>
    <property type="project" value="InterPro"/>
</dbReference>
<dbReference type="Proteomes" id="UP000274822">
    <property type="component" value="Unassembled WGS sequence"/>
</dbReference>
<evidence type="ECO:0000256" key="2">
    <source>
        <dbReference type="ARBA" id="ARBA00010199"/>
    </source>
</evidence>
<dbReference type="InterPro" id="IPR045069">
    <property type="entry name" value="MATE_euk"/>
</dbReference>
<keyword evidence="3 7" id="KW-0812">Transmembrane</keyword>
<feature type="transmembrane region" description="Helical" evidence="7">
    <location>
        <begin position="411"/>
        <end position="430"/>
    </location>
</feature>
<dbReference type="AlphaFoldDB" id="A0A433QGV2"/>
<dbReference type="GO" id="GO:0042910">
    <property type="term" value="F:xenobiotic transmembrane transporter activity"/>
    <property type="evidence" value="ECO:0007669"/>
    <property type="project" value="InterPro"/>
</dbReference>
<feature type="transmembrane region" description="Helical" evidence="7">
    <location>
        <begin position="380"/>
        <end position="399"/>
    </location>
</feature>
<feature type="compositionally biased region" description="Polar residues" evidence="6">
    <location>
        <begin position="1"/>
        <end position="10"/>
    </location>
</feature>
<comment type="subcellular location">
    <subcellularLocation>
        <location evidence="1">Membrane</location>
        <topology evidence="1">Multi-pass membrane protein</topology>
    </subcellularLocation>
</comment>
<evidence type="ECO:0000256" key="1">
    <source>
        <dbReference type="ARBA" id="ARBA00004141"/>
    </source>
</evidence>